<reference evidence="2 3" key="1">
    <citation type="submission" date="2019-11" db="EMBL/GenBank/DDBJ databases">
        <title>Whole genome sequence of Oryza granulata.</title>
        <authorList>
            <person name="Li W."/>
        </authorList>
    </citation>
    <scope>NUCLEOTIDE SEQUENCE [LARGE SCALE GENOMIC DNA]</scope>
    <source>
        <strain evidence="3">cv. Menghai</strain>
        <tissue evidence="2">Leaf</tissue>
    </source>
</reference>
<organism evidence="2 3">
    <name type="scientific">Oryza meyeriana var. granulata</name>
    <dbReference type="NCBI Taxonomy" id="110450"/>
    <lineage>
        <taxon>Eukaryota</taxon>
        <taxon>Viridiplantae</taxon>
        <taxon>Streptophyta</taxon>
        <taxon>Embryophyta</taxon>
        <taxon>Tracheophyta</taxon>
        <taxon>Spermatophyta</taxon>
        <taxon>Magnoliopsida</taxon>
        <taxon>Liliopsida</taxon>
        <taxon>Poales</taxon>
        <taxon>Poaceae</taxon>
        <taxon>BOP clade</taxon>
        <taxon>Oryzoideae</taxon>
        <taxon>Oryzeae</taxon>
        <taxon>Oryzinae</taxon>
        <taxon>Oryza</taxon>
        <taxon>Oryza meyeriana</taxon>
    </lineage>
</organism>
<evidence type="ECO:0000256" key="1">
    <source>
        <dbReference type="SAM" id="MobiDB-lite"/>
    </source>
</evidence>
<feature type="region of interest" description="Disordered" evidence="1">
    <location>
        <begin position="1"/>
        <end position="32"/>
    </location>
</feature>
<name>A0A6G1EQC4_9ORYZ</name>
<accession>A0A6G1EQC4</accession>
<gene>
    <name evidence="2" type="ORF">E2562_027667</name>
</gene>
<proteinExistence type="predicted"/>
<sequence length="73" mass="7709">MRGIAVGEELERTSRGGLLTDEQEGVGGGGLATKKGLLEGKKMVGVTQSSGVLRSETLGRTIFISDIYLLQEN</sequence>
<protein>
    <submittedName>
        <fullName evidence="2">Uncharacterized protein</fullName>
    </submittedName>
</protein>
<evidence type="ECO:0000313" key="2">
    <source>
        <dbReference type="EMBL" id="KAF0926853.1"/>
    </source>
</evidence>
<dbReference type="Proteomes" id="UP000479710">
    <property type="component" value="Unassembled WGS sequence"/>
</dbReference>
<keyword evidence="3" id="KW-1185">Reference proteome</keyword>
<comment type="caution">
    <text evidence="2">The sequence shown here is derived from an EMBL/GenBank/DDBJ whole genome shotgun (WGS) entry which is preliminary data.</text>
</comment>
<evidence type="ECO:0000313" key="3">
    <source>
        <dbReference type="Proteomes" id="UP000479710"/>
    </source>
</evidence>
<dbReference type="EMBL" id="SPHZ02000003">
    <property type="protein sequence ID" value="KAF0926853.1"/>
    <property type="molecule type" value="Genomic_DNA"/>
</dbReference>
<dbReference type="AlphaFoldDB" id="A0A6G1EQC4"/>